<comment type="caution">
    <text evidence="1">The sequence shown here is derived from an EMBL/GenBank/DDBJ whole genome shotgun (WGS) entry which is preliminary data.</text>
</comment>
<dbReference type="EMBL" id="JBHTMU010000005">
    <property type="protein sequence ID" value="MFD1341667.1"/>
    <property type="molecule type" value="Genomic_DNA"/>
</dbReference>
<organism evidence="1 2">
    <name type="scientific">Litorisediminicola beolgyonensis</name>
    <dbReference type="NCBI Taxonomy" id="1173614"/>
    <lineage>
        <taxon>Bacteria</taxon>
        <taxon>Pseudomonadati</taxon>
        <taxon>Pseudomonadota</taxon>
        <taxon>Alphaproteobacteria</taxon>
        <taxon>Rhodobacterales</taxon>
        <taxon>Paracoccaceae</taxon>
        <taxon>Litorisediminicola</taxon>
    </lineage>
</organism>
<keyword evidence="2" id="KW-1185">Reference proteome</keyword>
<proteinExistence type="predicted"/>
<protein>
    <submittedName>
        <fullName evidence="1">SRPBCC family protein</fullName>
    </submittedName>
</protein>
<dbReference type="Gene3D" id="3.30.530.20">
    <property type="match status" value="1"/>
</dbReference>
<dbReference type="InterPro" id="IPR023393">
    <property type="entry name" value="START-like_dom_sf"/>
</dbReference>
<reference evidence="2" key="1">
    <citation type="journal article" date="2019" name="Int. J. Syst. Evol. Microbiol.">
        <title>The Global Catalogue of Microorganisms (GCM) 10K type strain sequencing project: providing services to taxonomists for standard genome sequencing and annotation.</title>
        <authorList>
            <consortium name="The Broad Institute Genomics Platform"/>
            <consortium name="The Broad Institute Genome Sequencing Center for Infectious Disease"/>
            <person name="Wu L."/>
            <person name="Ma J."/>
        </authorList>
    </citation>
    <scope>NUCLEOTIDE SEQUENCE [LARGE SCALE GENOMIC DNA]</scope>
    <source>
        <strain evidence="2">CCUG 62953</strain>
    </source>
</reference>
<sequence>MEFAIREDIEGTLDQTFAQMSDFESIERQVLRRGIDVRRTDTLGAPAAGASWEAGFTFRGKKRRAEITLTRYEPPSLMVFESRLDGLEVLTQMEFVALSRSRTRVAIDIVLQPRTLSARIMVQSLKLARGTIEKKLHARSTGLARELEARIRRSA</sequence>
<dbReference type="CDD" id="cd07812">
    <property type="entry name" value="SRPBCC"/>
    <property type="match status" value="1"/>
</dbReference>
<accession>A0ABW3ZET9</accession>
<name>A0ABW3ZET9_9RHOB</name>
<dbReference type="SUPFAM" id="SSF55961">
    <property type="entry name" value="Bet v1-like"/>
    <property type="match status" value="1"/>
</dbReference>
<gene>
    <name evidence="1" type="ORF">ACFQ4E_04470</name>
</gene>
<evidence type="ECO:0000313" key="1">
    <source>
        <dbReference type="EMBL" id="MFD1341667.1"/>
    </source>
</evidence>
<dbReference type="Proteomes" id="UP001597135">
    <property type="component" value="Unassembled WGS sequence"/>
</dbReference>
<dbReference type="RefSeq" id="WP_386801733.1">
    <property type="nucleotide sequence ID" value="NZ_JBHTMU010000005.1"/>
</dbReference>
<evidence type="ECO:0000313" key="2">
    <source>
        <dbReference type="Proteomes" id="UP001597135"/>
    </source>
</evidence>